<feature type="transmembrane region" description="Helical" evidence="5">
    <location>
        <begin position="318"/>
        <end position="340"/>
    </location>
</feature>
<dbReference type="InterPro" id="IPR053153">
    <property type="entry name" value="APC_K+_Transporter"/>
</dbReference>
<feature type="transmembrane region" description="Helical" evidence="5">
    <location>
        <begin position="458"/>
        <end position="476"/>
    </location>
</feature>
<keyword evidence="3 5" id="KW-1133">Transmembrane helix</keyword>
<dbReference type="RefSeq" id="WP_338062785.1">
    <property type="nucleotide sequence ID" value="NZ_CBCRXA010000007.1"/>
</dbReference>
<dbReference type="PANTHER" id="PTHR47704">
    <property type="entry name" value="POTASSIUM TRANSPORTER KIMA"/>
    <property type="match status" value="1"/>
</dbReference>
<feature type="transmembrane region" description="Helical" evidence="5">
    <location>
        <begin position="134"/>
        <end position="163"/>
    </location>
</feature>
<dbReference type="Gene3D" id="1.20.1740.10">
    <property type="entry name" value="Amino acid/polyamine transporter I"/>
    <property type="match status" value="1"/>
</dbReference>
<feature type="transmembrane region" description="Helical" evidence="5">
    <location>
        <begin position="48"/>
        <end position="66"/>
    </location>
</feature>
<feature type="transmembrane region" description="Helical" evidence="5">
    <location>
        <begin position="169"/>
        <end position="186"/>
    </location>
</feature>
<proteinExistence type="predicted"/>
<dbReference type="Proteomes" id="UP000823201">
    <property type="component" value="Unassembled WGS sequence"/>
</dbReference>
<dbReference type="EMBL" id="JAFBEV010000011">
    <property type="protein sequence ID" value="MBM7658046.1"/>
    <property type="molecule type" value="Genomic_DNA"/>
</dbReference>
<gene>
    <name evidence="6" type="ORF">JOC27_001498</name>
</gene>
<feature type="transmembrane region" description="Helical" evidence="5">
    <location>
        <begin position="399"/>
        <end position="419"/>
    </location>
</feature>
<evidence type="ECO:0000313" key="7">
    <source>
        <dbReference type="Proteomes" id="UP000823201"/>
    </source>
</evidence>
<accession>A0ABS2Q8V3</accession>
<name>A0ABS2Q8V3_9BACL</name>
<evidence type="ECO:0000256" key="2">
    <source>
        <dbReference type="ARBA" id="ARBA00022692"/>
    </source>
</evidence>
<evidence type="ECO:0000313" key="6">
    <source>
        <dbReference type="EMBL" id="MBM7658046.1"/>
    </source>
</evidence>
<keyword evidence="4 5" id="KW-0472">Membrane</keyword>
<dbReference type="PANTHER" id="PTHR47704:SF1">
    <property type="entry name" value="POTASSIUM TRANSPORTER KIMA"/>
    <property type="match status" value="1"/>
</dbReference>
<protein>
    <submittedName>
        <fullName evidence="6">Amino acid transporter</fullName>
    </submittedName>
</protein>
<evidence type="ECO:0000256" key="1">
    <source>
        <dbReference type="ARBA" id="ARBA00004141"/>
    </source>
</evidence>
<reference evidence="6 7" key="1">
    <citation type="submission" date="2021-01" db="EMBL/GenBank/DDBJ databases">
        <title>Genomic Encyclopedia of Type Strains, Phase IV (KMG-IV): sequencing the most valuable type-strain genomes for metagenomic binning, comparative biology and taxonomic classification.</title>
        <authorList>
            <person name="Goeker M."/>
        </authorList>
    </citation>
    <scope>NUCLEOTIDE SEQUENCE [LARGE SCALE GENOMIC DNA]</scope>
    <source>
        <strain evidence="6 7">DSM 100968</strain>
    </source>
</reference>
<dbReference type="Pfam" id="PF13520">
    <property type="entry name" value="AA_permease_2"/>
    <property type="match status" value="1"/>
</dbReference>
<feature type="transmembrane region" description="Helical" evidence="5">
    <location>
        <begin position="371"/>
        <end position="393"/>
    </location>
</feature>
<keyword evidence="2 5" id="KW-0812">Transmembrane</keyword>
<evidence type="ECO:0000256" key="3">
    <source>
        <dbReference type="ARBA" id="ARBA00022989"/>
    </source>
</evidence>
<evidence type="ECO:0000256" key="4">
    <source>
        <dbReference type="ARBA" id="ARBA00023136"/>
    </source>
</evidence>
<feature type="transmembrane region" description="Helical" evidence="5">
    <location>
        <begin position="86"/>
        <end position="113"/>
    </location>
</feature>
<dbReference type="InterPro" id="IPR002293">
    <property type="entry name" value="AA/rel_permease1"/>
</dbReference>
<feature type="transmembrane region" description="Helical" evidence="5">
    <location>
        <begin position="278"/>
        <end position="298"/>
    </location>
</feature>
<feature type="transmembrane region" description="Helical" evidence="5">
    <location>
        <begin position="238"/>
        <end position="257"/>
    </location>
</feature>
<organism evidence="6 7">
    <name type="scientific">Sporolactobacillus spathodeae</name>
    <dbReference type="NCBI Taxonomy" id="1465502"/>
    <lineage>
        <taxon>Bacteria</taxon>
        <taxon>Bacillati</taxon>
        <taxon>Bacillota</taxon>
        <taxon>Bacilli</taxon>
        <taxon>Bacillales</taxon>
        <taxon>Sporolactobacillaceae</taxon>
        <taxon>Sporolactobacillus</taxon>
    </lineage>
</organism>
<feature type="transmembrane region" description="Helical" evidence="5">
    <location>
        <begin position="431"/>
        <end position="452"/>
    </location>
</feature>
<feature type="transmembrane region" description="Helical" evidence="5">
    <location>
        <begin position="6"/>
        <end position="27"/>
    </location>
</feature>
<sequence>MESTMIHVLAVIIIAAGAWLCLSHFGLIKRILIGKPMATKALGSNKNLLFWLIALPVLSADLYSSVAYGPEAGMAELAPLGASARWLLLPITVASVALLATLIISYIMGVLAYPDGGGAYAIAKDNFKNPILSVTASSALLIDYILTVAVSVSAAVAAIASAFPTINPYRTTIALVCVLVLLLLNLRGASEAAKILAWPTFLFMACMLAVIVSGFFNELKFGFIQAATPSFATVPKDLSTLLVLKAFSSSCSALTGIETISNSVPLFRKPKQKNAIKTYLALGLLESVTLLGIAWLFYVHGITVRSGSTMLSQLTQILFGNGPVYQVITWATFVVLILAANSTFNGFSQLAAIVASDGFLPRKLAQRGDRLSYSNGLISLATLASLLIVFFHAETNALIPLYAIGVFVSFTIAQTGLVRRWHRIRGGHWKTYLVINSIGGVVSATVAIIFAFTKFTSGAWLVLIILPLFALFSLKVHRHYQMVAAQLRIDLHKERPVAHKVVSIVLLSGIHRVVNNTLSFAKSIDTNVMAVYVGFDDTSIEKMQKQWEEWGNPCKLIVLKSQYRSLTNPIAAFIQQIEQQEGPDCYIHILMPQFITKERWQNFLHNQSALILRTWLFFHKNVVITTVPFHLSE</sequence>
<evidence type="ECO:0000256" key="5">
    <source>
        <dbReference type="SAM" id="Phobius"/>
    </source>
</evidence>
<keyword evidence="7" id="KW-1185">Reference proteome</keyword>
<comment type="subcellular location">
    <subcellularLocation>
        <location evidence="1">Membrane</location>
        <topology evidence="1">Multi-pass membrane protein</topology>
    </subcellularLocation>
</comment>
<feature type="transmembrane region" description="Helical" evidence="5">
    <location>
        <begin position="195"/>
        <end position="216"/>
    </location>
</feature>
<comment type="caution">
    <text evidence="6">The sequence shown here is derived from an EMBL/GenBank/DDBJ whole genome shotgun (WGS) entry which is preliminary data.</text>
</comment>